<keyword evidence="1" id="KW-0175">Coiled coil</keyword>
<sequence length="377" mass="41929">MTDIPYKVQCPVCLESFRLPTKKEDNYAILPCQANCPTCRQTFKRDAAHHLYLSFERSVIASTITTVEGLGEMDAKSKLISVRTAGERVKRASEELKCQDTEVATSLIQAVEEFKDRIVPVFEKQQHDAEELSRLREELRVANRQVARSKLVTSQLTQKDEEIQALQKDLREANQARLEAINMSRGTGERIRRLEEQNESLSSTGIESNAEISRLKGILEEHGKTSRSYKAKIRGLKEENHRLEAQLSLAQESEHVTLDESLILESSRQTLQETQIGLTTPSPSPPSPNNVLSHSPPFNKENVHSTSNSSFVYEGLPPLGFKSDWTVDGGATSTATNPLKRKVSGNAGRSTSGITLDRKGRPVGSVQLGPKRSRKAP</sequence>
<organism evidence="3 4">
    <name type="scientific">Marasmius tenuissimus</name>
    <dbReference type="NCBI Taxonomy" id="585030"/>
    <lineage>
        <taxon>Eukaryota</taxon>
        <taxon>Fungi</taxon>
        <taxon>Dikarya</taxon>
        <taxon>Basidiomycota</taxon>
        <taxon>Agaricomycotina</taxon>
        <taxon>Agaricomycetes</taxon>
        <taxon>Agaricomycetidae</taxon>
        <taxon>Agaricales</taxon>
        <taxon>Marasmiineae</taxon>
        <taxon>Marasmiaceae</taxon>
        <taxon>Marasmius</taxon>
    </lineage>
</organism>
<accession>A0ABR2ZH11</accession>
<gene>
    <name evidence="3" type="ORF">AAF712_012601</name>
</gene>
<feature type="region of interest" description="Disordered" evidence="2">
    <location>
        <begin position="270"/>
        <end position="309"/>
    </location>
</feature>
<evidence type="ECO:0000313" key="4">
    <source>
        <dbReference type="Proteomes" id="UP001437256"/>
    </source>
</evidence>
<feature type="coiled-coil region" evidence="1">
    <location>
        <begin position="226"/>
        <end position="253"/>
    </location>
</feature>
<protein>
    <submittedName>
        <fullName evidence="3">Uncharacterized protein</fullName>
    </submittedName>
</protein>
<feature type="compositionally biased region" description="Polar residues" evidence="2">
    <location>
        <begin position="270"/>
        <end position="280"/>
    </location>
</feature>
<name>A0ABR2ZH11_9AGAR</name>
<feature type="region of interest" description="Disordered" evidence="2">
    <location>
        <begin position="332"/>
        <end position="377"/>
    </location>
</feature>
<dbReference type="EMBL" id="JBBXMP010000168">
    <property type="protein sequence ID" value="KAL0060598.1"/>
    <property type="molecule type" value="Genomic_DNA"/>
</dbReference>
<dbReference type="Proteomes" id="UP001437256">
    <property type="component" value="Unassembled WGS sequence"/>
</dbReference>
<proteinExistence type="predicted"/>
<comment type="caution">
    <text evidence="3">The sequence shown here is derived from an EMBL/GenBank/DDBJ whole genome shotgun (WGS) entry which is preliminary data.</text>
</comment>
<evidence type="ECO:0000256" key="1">
    <source>
        <dbReference type="SAM" id="Coils"/>
    </source>
</evidence>
<reference evidence="3 4" key="1">
    <citation type="submission" date="2024-05" db="EMBL/GenBank/DDBJ databases">
        <title>A draft genome resource for the thread blight pathogen Marasmius tenuissimus strain MS-2.</title>
        <authorList>
            <person name="Yulfo-Soto G.E."/>
            <person name="Baruah I.K."/>
            <person name="Amoako-Attah I."/>
            <person name="Bukari Y."/>
            <person name="Meinhardt L.W."/>
            <person name="Bailey B.A."/>
            <person name="Cohen S.P."/>
        </authorList>
    </citation>
    <scope>NUCLEOTIDE SEQUENCE [LARGE SCALE GENOMIC DNA]</scope>
    <source>
        <strain evidence="3 4">MS-2</strain>
    </source>
</reference>
<feature type="coiled-coil region" evidence="1">
    <location>
        <begin position="122"/>
        <end position="183"/>
    </location>
</feature>
<keyword evidence="4" id="KW-1185">Reference proteome</keyword>
<evidence type="ECO:0000256" key="2">
    <source>
        <dbReference type="SAM" id="MobiDB-lite"/>
    </source>
</evidence>
<evidence type="ECO:0000313" key="3">
    <source>
        <dbReference type="EMBL" id="KAL0060598.1"/>
    </source>
</evidence>